<feature type="domain" description="Mce/MlaD" evidence="3">
    <location>
        <begin position="34"/>
        <end position="114"/>
    </location>
</feature>
<feature type="region of interest" description="Disordered" evidence="1">
    <location>
        <begin position="428"/>
        <end position="468"/>
    </location>
</feature>
<dbReference type="Pfam" id="PF02470">
    <property type="entry name" value="MlaD"/>
    <property type="match status" value="1"/>
</dbReference>
<evidence type="ECO:0000259" key="3">
    <source>
        <dbReference type="Pfam" id="PF02470"/>
    </source>
</evidence>
<feature type="transmembrane region" description="Helical" evidence="2">
    <location>
        <begin position="12"/>
        <end position="30"/>
    </location>
</feature>
<proteinExistence type="predicted"/>
<gene>
    <name evidence="5" type="ORF">SK069_03760</name>
</gene>
<sequence>MPARPHRPRTLGVLIVAVVAGVIAILVVAGRDEPYRVTAVFPDAGQLVNGNLVKLGGSTVGTVSSIDLNDRGQAAVELNITEGIARPLHLGTRAVLRNTSLSSIANRIVVLEPGPNDAPTIADGGTISAVDTRGAVDVDTVVNTLDARSRAYLRDVIRGGATALRGNEQATNTFLEKINPALTQTRRTLEEVTADEPALRRLVSATAGVSATVADRRDDLGALLESSAVTLRAVASEREALSRTIQRAPRVIDRANTTFANARPLLRRAEPLLRDLRPVAPRLAGVLRQTRPLLRDVPQLLRDARATVPSLNRGLDALPGLAGSAVPALQQTTRALDDAKGIIDEARPYTPDLVGTLTSFYSGKAAGGYDANGHYTRISLNVSSDTLPEELVPAPLSEGLGGLVDLLGPITGTNLSTPQDRVLRRCPGGTTQTAADRSNPWPIGLGGTCDPTSVPLGGKLTPDGSRSK</sequence>
<feature type="domain" description="Mammalian cell entry C-terminal" evidence="4">
    <location>
        <begin position="119"/>
        <end position="284"/>
    </location>
</feature>
<dbReference type="InterPro" id="IPR024516">
    <property type="entry name" value="Mce_C"/>
</dbReference>
<keyword evidence="6" id="KW-1185">Reference proteome</keyword>
<dbReference type="PANTHER" id="PTHR33371:SF4">
    <property type="entry name" value="INTERMEMBRANE PHOSPHOLIPID TRANSPORT SYSTEM BINDING PROTEIN MLAD"/>
    <property type="match status" value="1"/>
</dbReference>
<accession>A0ABU4VFX5</accession>
<keyword evidence="2" id="KW-0812">Transmembrane</keyword>
<evidence type="ECO:0000256" key="1">
    <source>
        <dbReference type="SAM" id="MobiDB-lite"/>
    </source>
</evidence>
<dbReference type="PANTHER" id="PTHR33371">
    <property type="entry name" value="INTERMEMBRANE PHOSPHOLIPID TRANSPORT SYSTEM BINDING PROTEIN MLAD-RELATED"/>
    <property type="match status" value="1"/>
</dbReference>
<name>A0ABU4VFX5_9ACTN</name>
<comment type="caution">
    <text evidence="5">The sequence shown here is derived from an EMBL/GenBank/DDBJ whole genome shotgun (WGS) entry which is preliminary data.</text>
</comment>
<evidence type="ECO:0000313" key="5">
    <source>
        <dbReference type="EMBL" id="MDX8150699.1"/>
    </source>
</evidence>
<evidence type="ECO:0000259" key="4">
    <source>
        <dbReference type="Pfam" id="PF11887"/>
    </source>
</evidence>
<dbReference type="RefSeq" id="WP_319952843.1">
    <property type="nucleotide sequence ID" value="NZ_JAXAVX010000001.1"/>
</dbReference>
<evidence type="ECO:0000313" key="6">
    <source>
        <dbReference type="Proteomes" id="UP001277761"/>
    </source>
</evidence>
<keyword evidence="2" id="KW-1133">Transmembrane helix</keyword>
<organism evidence="5 6">
    <name type="scientific">Patulibacter brassicae</name>
    <dbReference type="NCBI Taxonomy" id="1705717"/>
    <lineage>
        <taxon>Bacteria</taxon>
        <taxon>Bacillati</taxon>
        <taxon>Actinomycetota</taxon>
        <taxon>Thermoleophilia</taxon>
        <taxon>Solirubrobacterales</taxon>
        <taxon>Patulibacteraceae</taxon>
        <taxon>Patulibacter</taxon>
    </lineage>
</organism>
<dbReference type="InterPro" id="IPR003399">
    <property type="entry name" value="Mce/MlaD"/>
</dbReference>
<dbReference type="Proteomes" id="UP001277761">
    <property type="component" value="Unassembled WGS sequence"/>
</dbReference>
<dbReference type="Pfam" id="PF11887">
    <property type="entry name" value="Mce4_CUP1"/>
    <property type="match status" value="1"/>
</dbReference>
<dbReference type="InterPro" id="IPR052336">
    <property type="entry name" value="MlaD_Phospholipid_Transporter"/>
</dbReference>
<keyword evidence="2" id="KW-0472">Membrane</keyword>
<evidence type="ECO:0000256" key="2">
    <source>
        <dbReference type="SAM" id="Phobius"/>
    </source>
</evidence>
<dbReference type="EMBL" id="JAXAVX010000001">
    <property type="protein sequence ID" value="MDX8150699.1"/>
    <property type="molecule type" value="Genomic_DNA"/>
</dbReference>
<reference evidence="5 6" key="1">
    <citation type="submission" date="2023-11" db="EMBL/GenBank/DDBJ databases">
        <authorList>
            <person name="Xu M."/>
            <person name="Jiang T."/>
        </authorList>
    </citation>
    <scope>NUCLEOTIDE SEQUENCE [LARGE SCALE GENOMIC DNA]</scope>
    <source>
        <strain evidence="5 6">SD</strain>
    </source>
</reference>
<protein>
    <submittedName>
        <fullName evidence="5">MlaD family protein</fullName>
    </submittedName>
</protein>